<dbReference type="RefSeq" id="WP_243417749.1">
    <property type="nucleotide sequence ID" value="NZ_QEKW01000001.1"/>
</dbReference>
<feature type="domain" description="AMP-binding enzyme C-terminal" evidence="3">
    <location>
        <begin position="469"/>
        <end position="546"/>
    </location>
</feature>
<dbReference type="Gene3D" id="3.30.300.30">
    <property type="match status" value="1"/>
</dbReference>
<keyword evidence="1 4" id="KW-0436">Ligase</keyword>
<dbReference type="Pfam" id="PF13193">
    <property type="entry name" value="AMP-binding_C"/>
    <property type="match status" value="1"/>
</dbReference>
<evidence type="ECO:0000313" key="4">
    <source>
        <dbReference type="EMBL" id="PVZ14661.1"/>
    </source>
</evidence>
<reference evidence="4 5" key="1">
    <citation type="submission" date="2018-04" db="EMBL/GenBank/DDBJ databases">
        <title>Genomic Encyclopedia of Type Strains, Phase IV (KMG-IV): sequencing the most valuable type-strain genomes for metagenomic binning, comparative biology and taxonomic classification.</title>
        <authorList>
            <person name="Goeker M."/>
        </authorList>
    </citation>
    <scope>NUCLEOTIDE SEQUENCE [LARGE SCALE GENOMIC DNA]</scope>
    <source>
        <strain evidence="4 5">DSM 45771</strain>
    </source>
</reference>
<sequence length="577" mass="61418">MTATRTPRPVGEGVVPYPPEVAERYRAAGYWTGRTLPDLLDEAVAAHGERTAVVGTGPSGPQRWTYTELDARARGLAAGLVEVGVAPGDRVVVWLPNVPEYLEVVFALFRLGALPVFALPAHRASEIRYFAEHAEARAIVTVGRHDRFDHAVAAAEVAAEVPSVRHVLVAAPTAAPDLPAGALGLSALRRPPPGDLPGDGADPSSVAFLQLSGGTTGLPKLIPRTHDDYLYSVRASADICALSPETVYLAVLPAAHNFTMSSPGLLGVVHAGGTSVLAPAPDPDTCFGLIESERVTMAAVVPPLAAAWVQAAPRTQRDLTSLEVLQVGGAKCAPELARRIEPALGARLQQVFGMAEGLVNYTRLDDPADVVLHTQGRPISPDDEIRVVDPDDPDEREVAPGEVGALLTRGPYTIRGYYRAEGHNAGAFTPDGFYRTGDLVRITDRGDVVVSGRVKEQINRGGEKIAAEEVENHLLAHPDVVDAAIVGVPDDFLGERTHAYVIPVADREPPRSAALRRFVRDRGVAAYKVPDTVEVVEAFPVTGVGKTSRRALRAALADHWRAGRTASDQEDQEEGNP</sequence>
<feature type="domain" description="AMP-dependent synthetase/ligase" evidence="2">
    <location>
        <begin position="41"/>
        <end position="418"/>
    </location>
</feature>
<dbReference type="InterPro" id="IPR020845">
    <property type="entry name" value="AMP-binding_CS"/>
</dbReference>
<gene>
    <name evidence="4" type="ORF">C8D89_101528</name>
</gene>
<dbReference type="PANTHER" id="PTHR43767">
    <property type="entry name" value="LONG-CHAIN-FATTY-ACID--COA LIGASE"/>
    <property type="match status" value="1"/>
</dbReference>
<dbReference type="AlphaFoldDB" id="A0A2U1FR42"/>
<dbReference type="GO" id="GO:0016878">
    <property type="term" value="F:acid-thiol ligase activity"/>
    <property type="evidence" value="ECO:0007669"/>
    <property type="project" value="UniProtKB-ARBA"/>
</dbReference>
<dbReference type="InterPro" id="IPR025110">
    <property type="entry name" value="AMP-bd_C"/>
</dbReference>
<organism evidence="4 5">
    <name type="scientific">Actinomycetospora cinnamomea</name>
    <dbReference type="NCBI Taxonomy" id="663609"/>
    <lineage>
        <taxon>Bacteria</taxon>
        <taxon>Bacillati</taxon>
        <taxon>Actinomycetota</taxon>
        <taxon>Actinomycetes</taxon>
        <taxon>Pseudonocardiales</taxon>
        <taxon>Pseudonocardiaceae</taxon>
        <taxon>Actinomycetospora</taxon>
    </lineage>
</organism>
<dbReference type="PROSITE" id="PS00455">
    <property type="entry name" value="AMP_BINDING"/>
    <property type="match status" value="1"/>
</dbReference>
<dbReference type="SUPFAM" id="SSF56801">
    <property type="entry name" value="Acetyl-CoA synthetase-like"/>
    <property type="match status" value="1"/>
</dbReference>
<dbReference type="Pfam" id="PF00501">
    <property type="entry name" value="AMP-binding"/>
    <property type="match status" value="1"/>
</dbReference>
<proteinExistence type="predicted"/>
<protein>
    <submittedName>
        <fullName evidence="4">2,3-dihydroxybenzoate-AMP ligase</fullName>
    </submittedName>
</protein>
<evidence type="ECO:0000256" key="1">
    <source>
        <dbReference type="ARBA" id="ARBA00022598"/>
    </source>
</evidence>
<dbReference type="Proteomes" id="UP000245639">
    <property type="component" value="Unassembled WGS sequence"/>
</dbReference>
<name>A0A2U1FR42_9PSEU</name>
<dbReference type="InterPro" id="IPR045851">
    <property type="entry name" value="AMP-bd_C_sf"/>
</dbReference>
<dbReference type="PANTHER" id="PTHR43767:SF1">
    <property type="entry name" value="NONRIBOSOMAL PEPTIDE SYNTHASE PES1 (EUROFUNG)-RELATED"/>
    <property type="match status" value="1"/>
</dbReference>
<accession>A0A2U1FR42</accession>
<comment type="caution">
    <text evidence="4">The sequence shown here is derived from an EMBL/GenBank/DDBJ whole genome shotgun (WGS) entry which is preliminary data.</text>
</comment>
<evidence type="ECO:0000313" key="5">
    <source>
        <dbReference type="Proteomes" id="UP000245639"/>
    </source>
</evidence>
<dbReference type="InterPro" id="IPR000873">
    <property type="entry name" value="AMP-dep_synth/lig_dom"/>
</dbReference>
<dbReference type="Gene3D" id="3.40.50.980">
    <property type="match status" value="2"/>
</dbReference>
<dbReference type="InterPro" id="IPR050237">
    <property type="entry name" value="ATP-dep_AMP-bd_enzyme"/>
</dbReference>
<keyword evidence="5" id="KW-1185">Reference proteome</keyword>
<evidence type="ECO:0000259" key="2">
    <source>
        <dbReference type="Pfam" id="PF00501"/>
    </source>
</evidence>
<evidence type="ECO:0000259" key="3">
    <source>
        <dbReference type="Pfam" id="PF13193"/>
    </source>
</evidence>
<dbReference type="EMBL" id="QEKW01000001">
    <property type="protein sequence ID" value="PVZ14661.1"/>
    <property type="molecule type" value="Genomic_DNA"/>
</dbReference>
<dbReference type="FunFam" id="2.30.38.10:FF:000003">
    <property type="entry name" value="Vibriobactin-specific 2,3-dihydroxybenzoate-AMP ligase"/>
    <property type="match status" value="1"/>
</dbReference>
<dbReference type="Gene3D" id="2.30.38.10">
    <property type="entry name" value="Luciferase, Domain 3"/>
    <property type="match status" value="1"/>
</dbReference>